<dbReference type="Proteomes" id="UP000255050">
    <property type="component" value="Unassembled WGS sequence"/>
</dbReference>
<dbReference type="AlphaFoldDB" id="A0A7H4LZ31"/>
<keyword evidence="1" id="KW-0732">Signal</keyword>
<sequence length="60" mass="6616">MKAKWLACLVMFTAALCVTRVNAAVTKTTWPDAATMQFVFVENNSDDNFFVTPGGALDRE</sequence>
<feature type="chain" id="PRO_5028967911" evidence="1">
    <location>
        <begin position="24"/>
        <end position="60"/>
    </location>
</feature>
<comment type="caution">
    <text evidence="2">The sequence shown here is derived from an EMBL/GenBank/DDBJ whole genome shotgun (WGS) entry which is preliminary data.</text>
</comment>
<accession>A0A7H4LZ31</accession>
<organism evidence="2 3">
    <name type="scientific">Klebsiella michiganensis</name>
    <dbReference type="NCBI Taxonomy" id="1134687"/>
    <lineage>
        <taxon>Bacteria</taxon>
        <taxon>Pseudomonadati</taxon>
        <taxon>Pseudomonadota</taxon>
        <taxon>Gammaproteobacteria</taxon>
        <taxon>Enterobacterales</taxon>
        <taxon>Enterobacteriaceae</taxon>
        <taxon>Klebsiella/Raoultella group</taxon>
        <taxon>Klebsiella</taxon>
    </lineage>
</organism>
<name>A0A7H4LZ31_9ENTR</name>
<proteinExistence type="predicted"/>
<gene>
    <name evidence="2" type="ORF">NCTC11694_02589</name>
</gene>
<reference evidence="2 3" key="1">
    <citation type="submission" date="2018-06" db="EMBL/GenBank/DDBJ databases">
        <authorList>
            <consortium name="Pathogen Informatics"/>
            <person name="Doyle S."/>
        </authorList>
    </citation>
    <scope>NUCLEOTIDE SEQUENCE [LARGE SCALE GENOMIC DNA]</scope>
    <source>
        <strain evidence="2 3">NCTC11694</strain>
    </source>
</reference>
<evidence type="ECO:0000313" key="3">
    <source>
        <dbReference type="Proteomes" id="UP000255050"/>
    </source>
</evidence>
<evidence type="ECO:0000313" key="2">
    <source>
        <dbReference type="EMBL" id="STR41407.1"/>
    </source>
</evidence>
<feature type="signal peptide" evidence="1">
    <location>
        <begin position="1"/>
        <end position="23"/>
    </location>
</feature>
<evidence type="ECO:0000256" key="1">
    <source>
        <dbReference type="SAM" id="SignalP"/>
    </source>
</evidence>
<dbReference type="EMBL" id="UGJR01000002">
    <property type="protein sequence ID" value="STR41407.1"/>
    <property type="molecule type" value="Genomic_DNA"/>
</dbReference>
<protein>
    <submittedName>
        <fullName evidence="2">CFA/I fimbrial minor adhesin</fullName>
    </submittedName>
</protein>